<comment type="caution">
    <text evidence="1">The sequence shown here is derived from an EMBL/GenBank/DDBJ whole genome shotgun (WGS) entry which is preliminary data.</text>
</comment>
<dbReference type="Pfam" id="PF00378">
    <property type="entry name" value="ECH_1"/>
    <property type="match status" value="1"/>
</dbReference>
<dbReference type="PANTHER" id="PTHR11941:SF54">
    <property type="entry name" value="ENOYL-COA HYDRATASE, MITOCHONDRIAL"/>
    <property type="match status" value="1"/>
</dbReference>
<dbReference type="Proteomes" id="UP001596410">
    <property type="component" value="Unassembled WGS sequence"/>
</dbReference>
<evidence type="ECO:0000313" key="1">
    <source>
        <dbReference type="EMBL" id="MFC7061311.1"/>
    </source>
</evidence>
<dbReference type="Gene3D" id="3.90.226.10">
    <property type="entry name" value="2-enoyl-CoA Hydratase, Chain A, domain 1"/>
    <property type="match status" value="1"/>
</dbReference>
<protein>
    <submittedName>
        <fullName evidence="1">Enoyl-CoA hydratase/isomerase family protein</fullName>
    </submittedName>
</protein>
<dbReference type="InterPro" id="IPR001753">
    <property type="entry name" value="Enoyl-CoA_hydra/iso"/>
</dbReference>
<dbReference type="EMBL" id="JBHSZV010000013">
    <property type="protein sequence ID" value="MFC7061311.1"/>
    <property type="molecule type" value="Genomic_DNA"/>
</dbReference>
<name>A0ABW2EII1_9BACI</name>
<keyword evidence="2" id="KW-1185">Reference proteome</keyword>
<dbReference type="SUPFAM" id="SSF52096">
    <property type="entry name" value="ClpP/crotonase"/>
    <property type="match status" value="1"/>
</dbReference>
<evidence type="ECO:0000313" key="2">
    <source>
        <dbReference type="Proteomes" id="UP001596410"/>
    </source>
</evidence>
<organism evidence="1 2">
    <name type="scientific">Halobacillus seohaensis</name>
    <dbReference type="NCBI Taxonomy" id="447421"/>
    <lineage>
        <taxon>Bacteria</taxon>
        <taxon>Bacillati</taxon>
        <taxon>Bacillota</taxon>
        <taxon>Bacilli</taxon>
        <taxon>Bacillales</taxon>
        <taxon>Bacillaceae</taxon>
        <taxon>Halobacillus</taxon>
    </lineage>
</organism>
<dbReference type="RefSeq" id="WP_390216977.1">
    <property type="nucleotide sequence ID" value="NZ_JBHSZV010000013.1"/>
</dbReference>
<gene>
    <name evidence="1" type="ORF">ACFQIC_05490</name>
</gene>
<reference evidence="2" key="1">
    <citation type="journal article" date="2019" name="Int. J. Syst. Evol. Microbiol.">
        <title>The Global Catalogue of Microorganisms (GCM) 10K type strain sequencing project: providing services to taxonomists for standard genome sequencing and annotation.</title>
        <authorList>
            <consortium name="The Broad Institute Genomics Platform"/>
            <consortium name="The Broad Institute Genome Sequencing Center for Infectious Disease"/>
            <person name="Wu L."/>
            <person name="Ma J."/>
        </authorList>
    </citation>
    <scope>NUCLEOTIDE SEQUENCE [LARGE SCALE GENOMIC DNA]</scope>
    <source>
        <strain evidence="2">CGMCC 4.1621</strain>
    </source>
</reference>
<proteinExistence type="predicted"/>
<dbReference type="PANTHER" id="PTHR11941">
    <property type="entry name" value="ENOYL-COA HYDRATASE-RELATED"/>
    <property type="match status" value="1"/>
</dbReference>
<dbReference type="CDD" id="cd06558">
    <property type="entry name" value="crotonase-like"/>
    <property type="match status" value="1"/>
</dbReference>
<accession>A0ABW2EII1</accession>
<sequence length="282" mass="32029">MNGQKEPELVSGSFFTSILKGMDFQMEQIKATITDQGLAIITLNRSEKMNAVTKKMTDELKQILSEFKLNSNMKCLLITGSGDQAFCAGGDLREHHADMSESEAYQILHPMKEVLYEIATFPMPTFAYLNGPARGGGCELATACDFRYGLKDVEFGFVQGDLGITPGWGGGELLYKRIRPELAAHWLIDSKMYTTIEAYQIGWLHKIVSLEELKNNPMIDPFLKKSYEQLRTFKEQYLQKLSIDQLSAEMDEEVRNCANLWESKEHIEAVDKFMSRRKSPKV</sequence>
<dbReference type="InterPro" id="IPR029045">
    <property type="entry name" value="ClpP/crotonase-like_dom_sf"/>
</dbReference>